<dbReference type="GO" id="GO:0005737">
    <property type="term" value="C:cytoplasm"/>
    <property type="evidence" value="ECO:0007669"/>
    <property type="project" value="UniProtKB-SubCell"/>
</dbReference>
<dbReference type="KEGG" id="ccos:Pan44_33710"/>
<dbReference type="SUPFAM" id="SSF48179">
    <property type="entry name" value="6-phosphogluconate dehydrogenase C-terminal domain-like"/>
    <property type="match status" value="1"/>
</dbReference>
<comment type="pathway">
    <text evidence="8 11">Amino-acid biosynthesis; L-proline biosynthesis; L-proline from L-glutamate 5-semialdehyde: step 1/1.</text>
</comment>
<dbReference type="InParanoid" id="A0A517SGR8"/>
<evidence type="ECO:0000256" key="4">
    <source>
        <dbReference type="ARBA" id="ARBA00022605"/>
    </source>
</evidence>
<comment type="function">
    <text evidence="8">Catalyzes the reduction of 1-pyrroline-5-carboxylate (PCA) to L-proline.</text>
</comment>
<evidence type="ECO:0000259" key="13">
    <source>
        <dbReference type="Pfam" id="PF14748"/>
    </source>
</evidence>
<evidence type="ECO:0000256" key="7">
    <source>
        <dbReference type="ARBA" id="ARBA00023002"/>
    </source>
</evidence>
<comment type="similarity">
    <text evidence="2 8 11">Belongs to the pyrroline-5-carboxylate reductase family.</text>
</comment>
<comment type="subcellular location">
    <subcellularLocation>
        <location evidence="1 8">Cytoplasm</location>
    </subcellularLocation>
</comment>
<dbReference type="Gene3D" id="3.40.50.720">
    <property type="entry name" value="NAD(P)-binding Rossmann-like Domain"/>
    <property type="match status" value="1"/>
</dbReference>
<dbReference type="HAMAP" id="MF_01925">
    <property type="entry name" value="P5C_reductase"/>
    <property type="match status" value="1"/>
</dbReference>
<reference evidence="14 15" key="1">
    <citation type="submission" date="2019-02" db="EMBL/GenBank/DDBJ databases">
        <title>Deep-cultivation of Planctomycetes and their phenomic and genomic characterization uncovers novel biology.</title>
        <authorList>
            <person name="Wiegand S."/>
            <person name="Jogler M."/>
            <person name="Boedeker C."/>
            <person name="Pinto D."/>
            <person name="Vollmers J."/>
            <person name="Rivas-Marin E."/>
            <person name="Kohn T."/>
            <person name="Peeters S.H."/>
            <person name="Heuer A."/>
            <person name="Rast P."/>
            <person name="Oberbeckmann S."/>
            <person name="Bunk B."/>
            <person name="Jeske O."/>
            <person name="Meyerdierks A."/>
            <person name="Storesund J.E."/>
            <person name="Kallscheuer N."/>
            <person name="Luecker S."/>
            <person name="Lage O.M."/>
            <person name="Pohl T."/>
            <person name="Merkel B.J."/>
            <person name="Hornburger P."/>
            <person name="Mueller R.-W."/>
            <person name="Bruemmer F."/>
            <person name="Labrenz M."/>
            <person name="Spormann A.M."/>
            <person name="Op den Camp H."/>
            <person name="Overmann J."/>
            <person name="Amann R."/>
            <person name="Jetten M.S.M."/>
            <person name="Mascher T."/>
            <person name="Medema M.H."/>
            <person name="Devos D.P."/>
            <person name="Kaster A.-K."/>
            <person name="Ovreas L."/>
            <person name="Rohde M."/>
            <person name="Galperin M.Y."/>
            <person name="Jogler C."/>
        </authorList>
    </citation>
    <scope>NUCLEOTIDE SEQUENCE [LARGE SCALE GENOMIC DNA]</scope>
    <source>
        <strain evidence="14 15">Pan44</strain>
    </source>
</reference>
<comment type="catalytic activity">
    <reaction evidence="8">
        <text>L-proline + NAD(+) = (S)-1-pyrroline-5-carboxylate + NADH + 2 H(+)</text>
        <dbReference type="Rhea" id="RHEA:14105"/>
        <dbReference type="ChEBI" id="CHEBI:15378"/>
        <dbReference type="ChEBI" id="CHEBI:17388"/>
        <dbReference type="ChEBI" id="CHEBI:57540"/>
        <dbReference type="ChEBI" id="CHEBI:57945"/>
        <dbReference type="ChEBI" id="CHEBI:60039"/>
        <dbReference type="EC" id="1.5.1.2"/>
    </reaction>
</comment>
<dbReference type="InterPro" id="IPR053790">
    <property type="entry name" value="P5CR-like_CS"/>
</dbReference>
<feature type="domain" description="Pyrroline-5-carboxylate reductase dimerisation" evidence="13">
    <location>
        <begin position="166"/>
        <end position="270"/>
    </location>
</feature>
<evidence type="ECO:0000313" key="15">
    <source>
        <dbReference type="Proteomes" id="UP000315700"/>
    </source>
</evidence>
<dbReference type="Pfam" id="PF14748">
    <property type="entry name" value="P5CR_dimer"/>
    <property type="match status" value="1"/>
</dbReference>
<dbReference type="PANTHER" id="PTHR11645:SF0">
    <property type="entry name" value="PYRROLINE-5-CARBOXYLATE REDUCTASE 3"/>
    <property type="match status" value="1"/>
</dbReference>
<dbReference type="InterPro" id="IPR008927">
    <property type="entry name" value="6-PGluconate_DH-like_C_sf"/>
</dbReference>
<evidence type="ECO:0000256" key="2">
    <source>
        <dbReference type="ARBA" id="ARBA00005525"/>
    </source>
</evidence>
<evidence type="ECO:0000256" key="1">
    <source>
        <dbReference type="ARBA" id="ARBA00004496"/>
    </source>
</evidence>
<accession>A0A517SGR8</accession>
<evidence type="ECO:0000256" key="5">
    <source>
        <dbReference type="ARBA" id="ARBA00022650"/>
    </source>
</evidence>
<feature type="binding site" evidence="10">
    <location>
        <position position="61"/>
    </location>
    <ligand>
        <name>NADPH</name>
        <dbReference type="ChEBI" id="CHEBI:57783"/>
    </ligand>
</feature>
<dbReference type="SUPFAM" id="SSF51735">
    <property type="entry name" value="NAD(P)-binding Rossmann-fold domains"/>
    <property type="match status" value="1"/>
</dbReference>
<dbReference type="InterPro" id="IPR028939">
    <property type="entry name" value="P5C_Rdtase_cat_N"/>
</dbReference>
<dbReference type="OrthoDB" id="9805754at2"/>
<dbReference type="EMBL" id="CP036271">
    <property type="protein sequence ID" value="QDT55328.1"/>
    <property type="molecule type" value="Genomic_DNA"/>
</dbReference>
<dbReference type="UniPathway" id="UPA00098">
    <property type="reaction ID" value="UER00361"/>
</dbReference>
<dbReference type="PANTHER" id="PTHR11645">
    <property type="entry name" value="PYRROLINE-5-CARBOXYLATE REDUCTASE"/>
    <property type="match status" value="1"/>
</dbReference>
<feature type="binding site" evidence="10">
    <location>
        <begin position="74"/>
        <end position="77"/>
    </location>
    <ligand>
        <name>NADP(+)</name>
        <dbReference type="ChEBI" id="CHEBI:58349"/>
    </ligand>
</feature>
<dbReference type="PROSITE" id="PS00521">
    <property type="entry name" value="P5CR"/>
    <property type="match status" value="1"/>
</dbReference>
<evidence type="ECO:0000256" key="8">
    <source>
        <dbReference type="HAMAP-Rule" id="MF_01925"/>
    </source>
</evidence>
<dbReference type="InterPro" id="IPR036291">
    <property type="entry name" value="NAD(P)-bd_dom_sf"/>
</dbReference>
<evidence type="ECO:0000256" key="3">
    <source>
        <dbReference type="ARBA" id="ARBA00022490"/>
    </source>
</evidence>
<dbReference type="InterPro" id="IPR000304">
    <property type="entry name" value="Pyrroline-COOH_reductase"/>
</dbReference>
<dbReference type="AlphaFoldDB" id="A0A517SGR8"/>
<dbReference type="EC" id="1.5.1.2" evidence="8 9"/>
<protein>
    <recommendedName>
        <fullName evidence="8 9">Pyrroline-5-carboxylate reductase</fullName>
        <shortName evidence="8">P5C reductase</shortName>
        <shortName evidence="8">P5CR</shortName>
        <ecNumber evidence="8 9">1.5.1.2</ecNumber>
    </recommendedName>
    <alternativeName>
        <fullName evidence="8">PCA reductase</fullName>
    </alternativeName>
</protein>
<dbReference type="FunFam" id="1.10.3730.10:FF:000001">
    <property type="entry name" value="Pyrroline-5-carboxylate reductase"/>
    <property type="match status" value="1"/>
</dbReference>
<feature type="domain" description="Pyrroline-5-carboxylate reductase catalytic N-terminal" evidence="12">
    <location>
        <begin position="8"/>
        <end position="103"/>
    </location>
</feature>
<dbReference type="NCBIfam" id="TIGR00112">
    <property type="entry name" value="proC"/>
    <property type="match status" value="1"/>
</dbReference>
<comment type="catalytic activity">
    <reaction evidence="8 11">
        <text>L-proline + NADP(+) = (S)-1-pyrroline-5-carboxylate + NADPH + 2 H(+)</text>
        <dbReference type="Rhea" id="RHEA:14109"/>
        <dbReference type="ChEBI" id="CHEBI:15378"/>
        <dbReference type="ChEBI" id="CHEBI:17388"/>
        <dbReference type="ChEBI" id="CHEBI:57783"/>
        <dbReference type="ChEBI" id="CHEBI:58349"/>
        <dbReference type="ChEBI" id="CHEBI:60039"/>
        <dbReference type="EC" id="1.5.1.2"/>
    </reaction>
</comment>
<evidence type="ECO:0000256" key="9">
    <source>
        <dbReference type="NCBIfam" id="TIGR00112"/>
    </source>
</evidence>
<evidence type="ECO:0000256" key="11">
    <source>
        <dbReference type="RuleBase" id="RU003903"/>
    </source>
</evidence>
<dbReference type="FunFam" id="3.40.50.720:FF:000190">
    <property type="entry name" value="Pyrroline-5-carboxylate reductase"/>
    <property type="match status" value="1"/>
</dbReference>
<evidence type="ECO:0000256" key="10">
    <source>
        <dbReference type="PIRSR" id="PIRSR000193-1"/>
    </source>
</evidence>
<gene>
    <name evidence="8 14" type="primary">proC</name>
    <name evidence="14" type="ORF">Pan44_33710</name>
</gene>
<organism evidence="14 15">
    <name type="scientific">Caulifigura coniformis</name>
    <dbReference type="NCBI Taxonomy" id="2527983"/>
    <lineage>
        <taxon>Bacteria</taxon>
        <taxon>Pseudomonadati</taxon>
        <taxon>Planctomycetota</taxon>
        <taxon>Planctomycetia</taxon>
        <taxon>Planctomycetales</taxon>
        <taxon>Planctomycetaceae</taxon>
        <taxon>Caulifigura</taxon>
    </lineage>
</organism>
<dbReference type="GO" id="GO:0004735">
    <property type="term" value="F:pyrroline-5-carboxylate reductase activity"/>
    <property type="evidence" value="ECO:0007669"/>
    <property type="project" value="UniProtKB-UniRule"/>
</dbReference>
<keyword evidence="3 8" id="KW-0963">Cytoplasm</keyword>
<evidence type="ECO:0000313" key="14">
    <source>
        <dbReference type="EMBL" id="QDT55328.1"/>
    </source>
</evidence>
<feature type="binding site" evidence="10">
    <location>
        <begin position="12"/>
        <end position="17"/>
    </location>
    <ligand>
        <name>NADP(+)</name>
        <dbReference type="ChEBI" id="CHEBI:58349"/>
    </ligand>
</feature>
<keyword evidence="7 8" id="KW-0560">Oxidoreductase</keyword>
<keyword evidence="5 8" id="KW-0641">Proline biosynthesis</keyword>
<dbReference type="Gene3D" id="1.10.3730.10">
    <property type="entry name" value="ProC C-terminal domain-like"/>
    <property type="match status" value="1"/>
</dbReference>
<sequence>MSAVETVRVGFIGCGRMATAIAQGLIRAGFVSESHVTGSDPSASMRDAFTNATGSPVVAENRVVVSGSDVIVLAVKPQHMASVLNEISGSVEARHLIVSVAAGVPLAMISAAFRAGTRVIRVMPNTPCLVGAGATAFARGPKATEADATLVERLFSTIGIAIEVPEPLLDAVTGLSGSGPAYVFQVIEALSDGGVRCGLPRNISTRLAAQTVLGAAKMVLDTGEHPGSLKDGVTSPGGTTIAGLHQLERGALRGTLMNAVEAATTRSQELGRAANPGK</sequence>
<proteinExistence type="inferred from homology"/>
<dbReference type="InterPro" id="IPR029036">
    <property type="entry name" value="P5CR_dimer"/>
</dbReference>
<evidence type="ECO:0000259" key="12">
    <source>
        <dbReference type="Pfam" id="PF03807"/>
    </source>
</evidence>
<dbReference type="FunCoup" id="A0A517SGR8">
    <property type="interactions" value="459"/>
</dbReference>
<dbReference type="RefSeq" id="WP_145031095.1">
    <property type="nucleotide sequence ID" value="NZ_CP036271.1"/>
</dbReference>
<keyword evidence="15" id="KW-1185">Reference proteome</keyword>
<keyword evidence="4 8" id="KW-0028">Amino-acid biosynthesis</keyword>
<keyword evidence="6 8" id="KW-0521">NADP</keyword>
<dbReference type="Proteomes" id="UP000315700">
    <property type="component" value="Chromosome"/>
</dbReference>
<dbReference type="PIRSF" id="PIRSF000193">
    <property type="entry name" value="Pyrrol-5-carb_rd"/>
    <property type="match status" value="1"/>
</dbReference>
<name>A0A517SGR8_9PLAN</name>
<dbReference type="Pfam" id="PF03807">
    <property type="entry name" value="F420_oxidored"/>
    <property type="match status" value="1"/>
</dbReference>
<dbReference type="GO" id="GO:0055129">
    <property type="term" value="P:L-proline biosynthetic process"/>
    <property type="evidence" value="ECO:0007669"/>
    <property type="project" value="UniProtKB-UniRule"/>
</dbReference>
<evidence type="ECO:0000256" key="6">
    <source>
        <dbReference type="ARBA" id="ARBA00022857"/>
    </source>
</evidence>